<gene>
    <name evidence="17" type="ORF">L284_22755</name>
</gene>
<dbReference type="EC" id="1.3.8.7" evidence="4"/>
<feature type="region of interest" description="Disordered" evidence="12">
    <location>
        <begin position="740"/>
        <end position="767"/>
    </location>
</feature>
<dbReference type="AlphaFoldDB" id="T0H6D9"/>
<comment type="cofactor">
    <cofactor evidence="1">
        <name>FAD</name>
        <dbReference type="ChEBI" id="CHEBI:57692"/>
    </cofactor>
</comment>
<evidence type="ECO:0000256" key="4">
    <source>
        <dbReference type="ARBA" id="ARBA00012033"/>
    </source>
</evidence>
<comment type="caution">
    <text evidence="17">The sequence shown here is derived from an EMBL/GenBank/DDBJ whole genome shotgun (WGS) entry which is preliminary data.</text>
</comment>
<dbReference type="PATRIC" id="fig|1096930.3.peg.4481"/>
<dbReference type="SUPFAM" id="SSF47203">
    <property type="entry name" value="Acyl-CoA dehydrogenase C-terminal domain-like"/>
    <property type="match status" value="1"/>
</dbReference>
<evidence type="ECO:0000256" key="6">
    <source>
        <dbReference type="ARBA" id="ARBA00020144"/>
    </source>
</evidence>
<evidence type="ECO:0000256" key="11">
    <source>
        <dbReference type="ARBA" id="ARBA00049247"/>
    </source>
</evidence>
<evidence type="ECO:0000259" key="13">
    <source>
        <dbReference type="Pfam" id="PF00441"/>
    </source>
</evidence>
<evidence type="ECO:0000313" key="18">
    <source>
        <dbReference type="Proteomes" id="UP000015527"/>
    </source>
</evidence>
<dbReference type="GO" id="GO:0050660">
    <property type="term" value="F:flavin adenine dinucleotide binding"/>
    <property type="evidence" value="ECO:0007669"/>
    <property type="project" value="InterPro"/>
</dbReference>
<keyword evidence="18" id="KW-1185">Reference proteome</keyword>
<dbReference type="UniPathway" id="UPA00659"/>
<keyword evidence="8" id="KW-0274">FAD</keyword>
<keyword evidence="9" id="KW-0560">Oxidoreductase</keyword>
<dbReference type="InterPro" id="IPR050741">
    <property type="entry name" value="Acyl-CoA_dehydrogenase"/>
</dbReference>
<comment type="similarity">
    <text evidence="3">Belongs to the acyl-CoA dehydrogenase family.</text>
</comment>
<protein>
    <recommendedName>
        <fullName evidence="6">Acyl-coenzyme A dehydrogenase</fullName>
        <ecNumber evidence="4">1.3.8.7</ecNumber>
        <ecNumber evidence="5">1.3.8.8</ecNumber>
    </recommendedName>
</protein>
<dbReference type="InterPro" id="IPR009075">
    <property type="entry name" value="AcylCo_DH/oxidase_C"/>
</dbReference>
<dbReference type="InterPro" id="IPR037069">
    <property type="entry name" value="AcylCoA_DH/ox_N_sf"/>
</dbReference>
<dbReference type="Gene3D" id="1.20.140.10">
    <property type="entry name" value="Butyryl-CoA Dehydrogenase, subunit A, domain 3"/>
    <property type="match status" value="1"/>
</dbReference>
<accession>T0H6D9</accession>
<dbReference type="FunFam" id="1.10.540.10:FF:000004">
    <property type="entry name" value="Acyl-CoA dehydrogenase"/>
    <property type="match status" value="1"/>
</dbReference>
<dbReference type="SUPFAM" id="SSF56645">
    <property type="entry name" value="Acyl-CoA dehydrogenase NM domain-like"/>
    <property type="match status" value="1"/>
</dbReference>
<feature type="domain" description="Acyl-CoA dehydrogenase C-terminal bacterial-type" evidence="16">
    <location>
        <begin position="462"/>
        <end position="734"/>
    </location>
</feature>
<comment type="pathway">
    <text evidence="2">Lipid metabolism; fatty acid beta-oxidation.</text>
</comment>
<evidence type="ECO:0000259" key="14">
    <source>
        <dbReference type="Pfam" id="PF02770"/>
    </source>
</evidence>
<dbReference type="OrthoDB" id="9802447at2"/>
<dbReference type="NCBIfam" id="NF007000">
    <property type="entry name" value="PRK09463.1"/>
    <property type="match status" value="1"/>
</dbReference>
<dbReference type="Pfam" id="PF02770">
    <property type="entry name" value="Acyl-CoA_dh_M"/>
    <property type="match status" value="1"/>
</dbReference>
<evidence type="ECO:0000256" key="2">
    <source>
        <dbReference type="ARBA" id="ARBA00005005"/>
    </source>
</evidence>
<dbReference type="PANTHER" id="PTHR48083:SF33">
    <property type="entry name" value="ACYL-COENZYME A DEHYDROGENASE"/>
    <property type="match status" value="1"/>
</dbReference>
<dbReference type="GO" id="GO:0070991">
    <property type="term" value="F:medium-chain fatty acyl-CoA dehydrogenase activity"/>
    <property type="evidence" value="ECO:0007669"/>
    <property type="project" value="UniProtKB-EC"/>
</dbReference>
<dbReference type="InterPro" id="IPR046373">
    <property type="entry name" value="Acyl-CoA_Oxase/DH_mid-dom_sf"/>
</dbReference>
<keyword evidence="7" id="KW-0285">Flavoprotein</keyword>
<dbReference type="Pfam" id="PF00441">
    <property type="entry name" value="Acyl-CoA_dh_1"/>
    <property type="match status" value="1"/>
</dbReference>
<dbReference type="InterPro" id="IPR015396">
    <property type="entry name" value="FadE_C"/>
</dbReference>
<dbReference type="GO" id="GO:0004466">
    <property type="term" value="F:long-chain fatty acyl-CoA dehydrogenase activity"/>
    <property type="evidence" value="ECO:0007669"/>
    <property type="project" value="UniProtKB-EC"/>
</dbReference>
<organism evidence="17 18">
    <name type="scientific">Novosphingobium lindaniclasticum LE124</name>
    <dbReference type="NCBI Taxonomy" id="1096930"/>
    <lineage>
        <taxon>Bacteria</taxon>
        <taxon>Pseudomonadati</taxon>
        <taxon>Pseudomonadota</taxon>
        <taxon>Alphaproteobacteria</taxon>
        <taxon>Sphingomonadales</taxon>
        <taxon>Sphingomonadaceae</taxon>
        <taxon>Novosphingobium</taxon>
    </lineage>
</organism>
<dbReference type="GO" id="GO:0033539">
    <property type="term" value="P:fatty acid beta-oxidation using acyl-CoA dehydrogenase"/>
    <property type="evidence" value="ECO:0007669"/>
    <property type="project" value="InterPro"/>
</dbReference>
<dbReference type="NCBIfam" id="NF009586">
    <property type="entry name" value="PRK13026.1"/>
    <property type="match status" value="1"/>
</dbReference>
<evidence type="ECO:0000256" key="9">
    <source>
        <dbReference type="ARBA" id="ARBA00023002"/>
    </source>
</evidence>
<dbReference type="GO" id="GO:0005737">
    <property type="term" value="C:cytoplasm"/>
    <property type="evidence" value="ECO:0007669"/>
    <property type="project" value="TreeGrafter"/>
</dbReference>
<dbReference type="RefSeq" id="WP_021236214.1">
    <property type="nucleotide sequence ID" value="NZ_ATHL01000153.1"/>
</dbReference>
<evidence type="ECO:0000256" key="3">
    <source>
        <dbReference type="ARBA" id="ARBA00009347"/>
    </source>
</evidence>
<name>T0H6D9_9SPHN</name>
<evidence type="ECO:0000256" key="7">
    <source>
        <dbReference type="ARBA" id="ARBA00022630"/>
    </source>
</evidence>
<reference evidence="17 18" key="1">
    <citation type="journal article" date="2013" name="Genome Announc.">
        <title>Genome Sequence of Novosphingobium lindaniclasticum LE124T, Isolated from a Hexachlorocyclohexane Dumpsite.</title>
        <authorList>
            <person name="Saxena A."/>
            <person name="Nayyar N."/>
            <person name="Sangwan N."/>
            <person name="Kumari R."/>
            <person name="Khurana J.P."/>
            <person name="Lal R."/>
        </authorList>
    </citation>
    <scope>NUCLEOTIDE SEQUENCE [LARGE SCALE GENOMIC DNA]</scope>
    <source>
        <strain evidence="17 18">LE124</strain>
    </source>
</reference>
<dbReference type="PANTHER" id="PTHR48083">
    <property type="entry name" value="MEDIUM-CHAIN SPECIFIC ACYL-COA DEHYDROGENASE, MITOCHONDRIAL-RELATED"/>
    <property type="match status" value="1"/>
</dbReference>
<dbReference type="InterPro" id="IPR006091">
    <property type="entry name" value="Acyl-CoA_Oxase/DH_mid-dom"/>
</dbReference>
<feature type="domain" description="Acyl-CoA dehydrogenase/oxidase N-terminal" evidence="15">
    <location>
        <begin position="69"/>
        <end position="180"/>
    </location>
</feature>
<dbReference type="Gene3D" id="2.40.110.10">
    <property type="entry name" value="Butyryl-CoA Dehydrogenase, subunit A, domain 2"/>
    <property type="match status" value="1"/>
</dbReference>
<dbReference type="Pfam" id="PF02771">
    <property type="entry name" value="Acyl-CoA_dh_N"/>
    <property type="match status" value="1"/>
</dbReference>
<dbReference type="EC" id="1.3.8.8" evidence="5"/>
<dbReference type="InterPro" id="IPR036250">
    <property type="entry name" value="AcylCo_DH-like_C"/>
</dbReference>
<evidence type="ECO:0000256" key="5">
    <source>
        <dbReference type="ARBA" id="ARBA00012040"/>
    </source>
</evidence>
<evidence type="ECO:0000256" key="10">
    <source>
        <dbReference type="ARBA" id="ARBA00047882"/>
    </source>
</evidence>
<evidence type="ECO:0000313" key="17">
    <source>
        <dbReference type="EMBL" id="EQB07683.1"/>
    </source>
</evidence>
<dbReference type="Gene3D" id="1.10.540.10">
    <property type="entry name" value="Acyl-CoA dehydrogenase/oxidase, N-terminal domain"/>
    <property type="match status" value="1"/>
</dbReference>
<comment type="catalytic activity">
    <reaction evidence="10">
        <text>a medium-chain 2,3-saturated fatty acyl-CoA + oxidized [electron-transfer flavoprotein] + H(+) = a medium-chain (2E)-enoyl-CoA + reduced [electron-transfer flavoprotein]</text>
        <dbReference type="Rhea" id="RHEA:14477"/>
        <dbReference type="Rhea" id="RHEA-COMP:10685"/>
        <dbReference type="Rhea" id="RHEA-COMP:10686"/>
        <dbReference type="ChEBI" id="CHEBI:15378"/>
        <dbReference type="ChEBI" id="CHEBI:57692"/>
        <dbReference type="ChEBI" id="CHEBI:58307"/>
        <dbReference type="ChEBI" id="CHEBI:83723"/>
        <dbReference type="ChEBI" id="CHEBI:83726"/>
        <dbReference type="EC" id="1.3.8.7"/>
    </reaction>
</comment>
<dbReference type="FunFam" id="1.20.140.10:FF:000009">
    <property type="entry name" value="Acyl-CoA dehydrogenase"/>
    <property type="match status" value="1"/>
</dbReference>
<sequence>MPPAPQFITTARREILTRPVLSLVQPALPALSATENEAIDAGNTWWDAALFTGNPDWEQLLAVPPARLTEEERAFLDGPVDTLCAMIDDWRMTWETHDLPPEAWDYLKREKFFGIIIPKEHGGLGFSNFAHSEIVRKIATRSVSTAVTAMVPNSLGPGELILRFGTEAQQEHWLPRLADGREVPAFGLTSPEAGSDAAAMTDEGVVCRGEWQGEEVLGIRLNWHKRYITLGPVATILGLAFKLRDPEHLLGGQDEIGITVALVPTDLPGVTIGRRHIPSMQTFQNGPNEGRDVFIPLENVIGGPERVGQGWKMLMSALAAGRGISLPSLSAAAGAFAAHTTGAYARVRSQFNLPIGKFEGIQERLARIAANAYLLDGARRLTCAGLDQGNHPAVISSILKLHATERMRVVINDAMDVHGGKAIIEGPRNYLGSQYRAIPVGITVEGANILTRSLMVFGQGAIRSHPYLLEEIRAVGDANRGRALANFDQVLWKHVGHALKTAIRAFVRNWSGGAFAPAPRAGKATRYYRQMSRYAAAFAFASDISFLTLGGELKRRELLSARLGDVLSELYLLSGALKRWEDEGRQDDDLPLLAWCMESGFATIEQRFAEIIANFPARPVGWMLRLFIQPFGRRRNGPSDRTIRQCAEILMEPCPARDRLIDNVYIGGADEAVGRLTEAFRQTVATQPLHDRLRKARVRDPEKAREQGLISAEELDSLRAADAAVAEVIAVDDFAADDLARSGGQRTGDNPAGIGNAGDTRITEPAE</sequence>
<dbReference type="EMBL" id="ATHL01000153">
    <property type="protein sequence ID" value="EQB07683.1"/>
    <property type="molecule type" value="Genomic_DNA"/>
</dbReference>
<feature type="domain" description="Acyl-CoA dehydrogenase/oxidase C-terminal" evidence="13">
    <location>
        <begin position="308"/>
        <end position="451"/>
    </location>
</feature>
<dbReference type="Pfam" id="PF09317">
    <property type="entry name" value="ACDH_C"/>
    <property type="match status" value="1"/>
</dbReference>
<evidence type="ECO:0000259" key="15">
    <source>
        <dbReference type="Pfam" id="PF02771"/>
    </source>
</evidence>
<dbReference type="Proteomes" id="UP000015527">
    <property type="component" value="Unassembled WGS sequence"/>
</dbReference>
<evidence type="ECO:0000256" key="12">
    <source>
        <dbReference type="SAM" id="MobiDB-lite"/>
    </source>
</evidence>
<dbReference type="eggNOG" id="COG1960">
    <property type="taxonomic scope" value="Bacteria"/>
</dbReference>
<comment type="catalytic activity">
    <reaction evidence="11">
        <text>a long-chain 2,3-saturated fatty acyl-CoA + oxidized [electron-transfer flavoprotein] + H(+) = a long-chain (2E)-enoyl-CoA + reduced [electron-transfer flavoprotein]</text>
        <dbReference type="Rhea" id="RHEA:17721"/>
        <dbReference type="Rhea" id="RHEA-COMP:10685"/>
        <dbReference type="Rhea" id="RHEA-COMP:10686"/>
        <dbReference type="ChEBI" id="CHEBI:15378"/>
        <dbReference type="ChEBI" id="CHEBI:57692"/>
        <dbReference type="ChEBI" id="CHEBI:58307"/>
        <dbReference type="ChEBI" id="CHEBI:83721"/>
        <dbReference type="ChEBI" id="CHEBI:83727"/>
        <dbReference type="EC" id="1.3.8.8"/>
    </reaction>
</comment>
<evidence type="ECO:0000256" key="1">
    <source>
        <dbReference type="ARBA" id="ARBA00001974"/>
    </source>
</evidence>
<dbReference type="InterPro" id="IPR009100">
    <property type="entry name" value="AcylCoA_DH/oxidase_NM_dom_sf"/>
</dbReference>
<feature type="domain" description="Acyl-CoA oxidase/dehydrogenase middle" evidence="14">
    <location>
        <begin position="185"/>
        <end position="275"/>
    </location>
</feature>
<evidence type="ECO:0000256" key="8">
    <source>
        <dbReference type="ARBA" id="ARBA00022827"/>
    </source>
</evidence>
<evidence type="ECO:0000259" key="16">
    <source>
        <dbReference type="Pfam" id="PF09317"/>
    </source>
</evidence>
<dbReference type="InterPro" id="IPR013786">
    <property type="entry name" value="AcylCoA_DH/ox_N"/>
</dbReference>
<proteinExistence type="inferred from homology"/>